<comment type="caution">
    <text evidence="6">The sequence shown here is derived from an EMBL/GenBank/DDBJ whole genome shotgun (WGS) entry which is preliminary data.</text>
</comment>
<evidence type="ECO:0000313" key="7">
    <source>
        <dbReference type="Proteomes" id="UP001499930"/>
    </source>
</evidence>
<protein>
    <submittedName>
        <fullName evidence="6">Alpha/beta hydrolase</fullName>
    </submittedName>
</protein>
<dbReference type="InterPro" id="IPR029058">
    <property type="entry name" value="AB_hydrolase_fold"/>
</dbReference>
<proteinExistence type="inferred from homology"/>
<comment type="similarity">
    <text evidence="1">Belongs to the peptidase S33 family.</text>
</comment>
<feature type="compositionally biased region" description="Low complexity" evidence="3">
    <location>
        <begin position="18"/>
        <end position="48"/>
    </location>
</feature>
<dbReference type="PANTHER" id="PTHR43248">
    <property type="entry name" value="2-SUCCINYL-6-HYDROXY-2,4-CYCLOHEXADIENE-1-CARBOXYLATE SYNTHASE"/>
    <property type="match status" value="1"/>
</dbReference>
<evidence type="ECO:0000256" key="2">
    <source>
        <dbReference type="ARBA" id="ARBA00022801"/>
    </source>
</evidence>
<feature type="region of interest" description="Disordered" evidence="3">
    <location>
        <begin position="18"/>
        <end position="50"/>
    </location>
</feature>
<evidence type="ECO:0000256" key="1">
    <source>
        <dbReference type="ARBA" id="ARBA00010088"/>
    </source>
</evidence>
<evidence type="ECO:0000313" key="6">
    <source>
        <dbReference type="EMBL" id="GAA3012995.1"/>
    </source>
</evidence>
<dbReference type="InterPro" id="IPR051601">
    <property type="entry name" value="Serine_prot/Carboxylest_S33"/>
</dbReference>
<feature type="chain" id="PRO_5045904115" evidence="4">
    <location>
        <begin position="23"/>
        <end position="500"/>
    </location>
</feature>
<dbReference type="PANTHER" id="PTHR43248:SF30">
    <property type="entry name" value="AB HYDROLASE-1 DOMAIN-CONTAINING PROTEIN"/>
    <property type="match status" value="1"/>
</dbReference>
<evidence type="ECO:0000259" key="5">
    <source>
        <dbReference type="Pfam" id="PF08386"/>
    </source>
</evidence>
<dbReference type="EMBL" id="BAAAWD010000010">
    <property type="protein sequence ID" value="GAA3012995.1"/>
    <property type="molecule type" value="Genomic_DNA"/>
</dbReference>
<accession>A0ABN3Y332</accession>
<keyword evidence="7" id="KW-1185">Reference proteome</keyword>
<name>A0ABN3Y332_9ACTN</name>
<keyword evidence="4" id="KW-0732">Signal</keyword>
<evidence type="ECO:0000256" key="3">
    <source>
        <dbReference type="SAM" id="MobiDB-lite"/>
    </source>
</evidence>
<dbReference type="SUPFAM" id="SSF53474">
    <property type="entry name" value="alpha/beta-Hydrolases"/>
    <property type="match status" value="1"/>
</dbReference>
<sequence>MASLLVAATALPLVAAGGAASASSGGTTTDGTTTDSTTTSGAMTDSATISWRPCGEQAGAECGSVEVPLDWSAPAGPAIELSVVRRRATDPGARVGTLLYNPGGPGGQAALVVRDFPSAILSDDLRRRFDVVGIDPRGVGGSGAVRCGLPVHDPEVGEFPDTRAEYDRLVAHNRAVGESCLAATGPLLRNVDTVSVARDFDAVRAALGEKKISFLGKSYGTILGTEYAGLFPGRVRTMVLDGAVDHGMSSRRLVTDATRAVEDSFDRFVEWCDRTTSCPLHGRDVARVWDRLVAGAERTPVPVRNGRPITAEELRYVGYTFLTAMPEYAGGLAAGIVQAEKGDATIFASMRAQALDDPASTAAYRSVMCLDLDPQIRGYRDLRARLKQVRRLSPHMGGTSEFWDMTVGCLGWPVPPSNPQRPVNVHGTPPILVVGTAHDPATPLAWARALSSRIRGSGLLTYDGTGHTAYMRSACATEHADRYLVTGRLPEKGTVCRATG</sequence>
<feature type="domain" description="Peptidase S33 tripeptidyl aminopeptidase-like C-terminal" evidence="5">
    <location>
        <begin position="404"/>
        <end position="496"/>
    </location>
</feature>
<dbReference type="Proteomes" id="UP001499930">
    <property type="component" value="Unassembled WGS sequence"/>
</dbReference>
<dbReference type="Gene3D" id="3.40.50.1820">
    <property type="entry name" value="alpha/beta hydrolase"/>
    <property type="match status" value="1"/>
</dbReference>
<feature type="signal peptide" evidence="4">
    <location>
        <begin position="1"/>
        <end position="22"/>
    </location>
</feature>
<dbReference type="Pfam" id="PF08386">
    <property type="entry name" value="Abhydrolase_4"/>
    <property type="match status" value="1"/>
</dbReference>
<reference evidence="6 7" key="1">
    <citation type="journal article" date="2019" name="Int. J. Syst. Evol. Microbiol.">
        <title>The Global Catalogue of Microorganisms (GCM) 10K type strain sequencing project: providing services to taxonomists for standard genome sequencing and annotation.</title>
        <authorList>
            <consortium name="The Broad Institute Genomics Platform"/>
            <consortium name="The Broad Institute Genome Sequencing Center for Infectious Disease"/>
            <person name="Wu L."/>
            <person name="Ma J."/>
        </authorList>
    </citation>
    <scope>NUCLEOTIDE SEQUENCE [LARGE SCALE GENOMIC DNA]</scope>
    <source>
        <strain evidence="6 7">JCM 3106</strain>
    </source>
</reference>
<keyword evidence="2 6" id="KW-0378">Hydrolase</keyword>
<organism evidence="6 7">
    <name type="scientific">Streptosporangium longisporum</name>
    <dbReference type="NCBI Taxonomy" id="46187"/>
    <lineage>
        <taxon>Bacteria</taxon>
        <taxon>Bacillati</taxon>
        <taxon>Actinomycetota</taxon>
        <taxon>Actinomycetes</taxon>
        <taxon>Streptosporangiales</taxon>
        <taxon>Streptosporangiaceae</taxon>
        <taxon>Streptosporangium</taxon>
    </lineage>
</organism>
<evidence type="ECO:0000256" key="4">
    <source>
        <dbReference type="SAM" id="SignalP"/>
    </source>
</evidence>
<gene>
    <name evidence="6" type="ORF">GCM10017559_40120</name>
</gene>
<dbReference type="GO" id="GO:0016787">
    <property type="term" value="F:hydrolase activity"/>
    <property type="evidence" value="ECO:0007669"/>
    <property type="project" value="UniProtKB-KW"/>
</dbReference>
<dbReference type="InterPro" id="IPR013595">
    <property type="entry name" value="Pept_S33_TAP-like_C"/>
</dbReference>